<organism evidence="11 12">
    <name type="scientific">Bombella pollinis</name>
    <dbReference type="NCBI Taxonomy" id="2967337"/>
    <lineage>
        <taxon>Bacteria</taxon>
        <taxon>Pseudomonadati</taxon>
        <taxon>Pseudomonadota</taxon>
        <taxon>Alphaproteobacteria</taxon>
        <taxon>Acetobacterales</taxon>
        <taxon>Acetobacteraceae</taxon>
        <taxon>Bombella</taxon>
    </lineage>
</organism>
<keyword evidence="12" id="KW-1185">Reference proteome</keyword>
<evidence type="ECO:0000256" key="3">
    <source>
        <dbReference type="ARBA" id="ARBA00012438"/>
    </source>
</evidence>
<dbReference type="SUPFAM" id="SSF47384">
    <property type="entry name" value="Homodimeric domain of signal transducing histidine kinase"/>
    <property type="match status" value="1"/>
</dbReference>
<evidence type="ECO:0000259" key="9">
    <source>
        <dbReference type="PROSITE" id="PS50109"/>
    </source>
</evidence>
<gene>
    <name evidence="11" type="ORF">NQF89_06500</name>
</gene>
<dbReference type="EC" id="2.7.13.3" evidence="3"/>
<dbReference type="Pfam" id="PF00512">
    <property type="entry name" value="HisKA"/>
    <property type="match status" value="1"/>
</dbReference>
<dbReference type="CDD" id="cd06225">
    <property type="entry name" value="HAMP"/>
    <property type="match status" value="1"/>
</dbReference>
<evidence type="ECO:0000256" key="7">
    <source>
        <dbReference type="ARBA" id="ARBA00023012"/>
    </source>
</evidence>
<name>A0ABT3WQG9_9PROT</name>
<dbReference type="EMBL" id="JANIDX010000005">
    <property type="protein sequence ID" value="MCX5620069.1"/>
    <property type="molecule type" value="Genomic_DNA"/>
</dbReference>
<keyword evidence="8" id="KW-0472">Membrane</keyword>
<dbReference type="InterPro" id="IPR005467">
    <property type="entry name" value="His_kinase_dom"/>
</dbReference>
<keyword evidence="8" id="KW-1133">Transmembrane helix</keyword>
<dbReference type="PANTHER" id="PTHR43711">
    <property type="entry name" value="TWO-COMPONENT HISTIDINE KINASE"/>
    <property type="match status" value="1"/>
</dbReference>
<dbReference type="InterPro" id="IPR036097">
    <property type="entry name" value="HisK_dim/P_sf"/>
</dbReference>
<dbReference type="InterPro" id="IPR003661">
    <property type="entry name" value="HisK_dim/P_dom"/>
</dbReference>
<dbReference type="InterPro" id="IPR050736">
    <property type="entry name" value="Sensor_HK_Regulatory"/>
</dbReference>
<comment type="caution">
    <text evidence="11">The sequence shown here is derived from an EMBL/GenBank/DDBJ whole genome shotgun (WGS) entry which is preliminary data.</text>
</comment>
<dbReference type="InterPro" id="IPR003594">
    <property type="entry name" value="HATPase_dom"/>
</dbReference>
<keyword evidence="11" id="KW-0547">Nucleotide-binding</keyword>
<dbReference type="Pfam" id="PF02518">
    <property type="entry name" value="HATPase_c"/>
    <property type="match status" value="1"/>
</dbReference>
<feature type="transmembrane region" description="Helical" evidence="8">
    <location>
        <begin position="34"/>
        <end position="55"/>
    </location>
</feature>
<dbReference type="Gene3D" id="1.10.287.130">
    <property type="match status" value="1"/>
</dbReference>
<dbReference type="PROSITE" id="PS50109">
    <property type="entry name" value="HIS_KIN"/>
    <property type="match status" value="1"/>
</dbReference>
<keyword evidence="4" id="KW-0597">Phosphoprotein</keyword>
<dbReference type="Gene3D" id="6.10.340.10">
    <property type="match status" value="1"/>
</dbReference>
<evidence type="ECO:0000313" key="12">
    <source>
        <dbReference type="Proteomes" id="UP001165575"/>
    </source>
</evidence>
<dbReference type="PRINTS" id="PR00344">
    <property type="entry name" value="BCTRLSENSOR"/>
</dbReference>
<evidence type="ECO:0000256" key="4">
    <source>
        <dbReference type="ARBA" id="ARBA00022553"/>
    </source>
</evidence>
<feature type="domain" description="Histidine kinase" evidence="9">
    <location>
        <begin position="327"/>
        <end position="570"/>
    </location>
</feature>
<dbReference type="InterPro" id="IPR003660">
    <property type="entry name" value="HAMP_dom"/>
</dbReference>
<evidence type="ECO:0000256" key="6">
    <source>
        <dbReference type="ARBA" id="ARBA00022777"/>
    </source>
</evidence>
<keyword evidence="5" id="KW-0808">Transferase</keyword>
<comment type="catalytic activity">
    <reaction evidence="1">
        <text>ATP + protein L-histidine = ADP + protein N-phospho-L-histidine.</text>
        <dbReference type="EC" id="2.7.13.3"/>
    </reaction>
</comment>
<dbReference type="CDD" id="cd00082">
    <property type="entry name" value="HisKA"/>
    <property type="match status" value="1"/>
</dbReference>
<evidence type="ECO:0000256" key="8">
    <source>
        <dbReference type="SAM" id="Phobius"/>
    </source>
</evidence>
<comment type="subcellular location">
    <subcellularLocation>
        <location evidence="2">Membrane</location>
    </subcellularLocation>
</comment>
<dbReference type="GO" id="GO:0005524">
    <property type="term" value="F:ATP binding"/>
    <property type="evidence" value="ECO:0007669"/>
    <property type="project" value="UniProtKB-KW"/>
</dbReference>
<dbReference type="Gene3D" id="3.30.565.10">
    <property type="entry name" value="Histidine kinase-like ATPase, C-terminal domain"/>
    <property type="match status" value="1"/>
</dbReference>
<sequence length="598" mass="66706">MAGLEAARRWMAHMWLASRLPKLRRWVSPLTSRLLLVNFLPLLFMGGMLLSINAVRNTLLEDSIEALREQARIYVSVLRHAQCDDVSSGKQLDVTKAHALLEGMVRFSRNAEARLYAPNGHILTESQKQSSPIGGVSWQPNVSMADKLYTWVLALIPLHTKEGPVPLDNSTTSQNFGNETGDGVLISSPLDIPPYIRLTDAHELVMTVVEPVLIEGQTVGVLQLTRFNADIDRSLMKVRWVIIVMMLLSMGAAVLLSWYLAMTLAIPLRRLVVRSRDMREPGAGHIDSMPYTLLRRRDEIGELARALRESALALWARMDDVERFAAEVSHELKNPLSSIRSALDTLPRITNMQARDRLLSILGGDVRRLERLISDISFASRVEGELQREDRVIVNLVELLEQFVDVHETVREEGGPHLVLIVPEGQRIICVQVVRDRLMQVFHNLIGNAVSFSPAEGTIRLVIRPVIGPPQLEEDGFITPGSPAVEIAVEDEGPGIPPAKLDSIFDRFYSERPAGEHFGGHSGLGLAISRQIIVAFDGALYAENCERVDEESGERHICGARFVIRLPLLTCFRQNYSMRQGGECFLPVGECVMLRKGV</sequence>
<dbReference type="SUPFAM" id="SSF55874">
    <property type="entry name" value="ATPase domain of HSP90 chaperone/DNA topoisomerase II/histidine kinase"/>
    <property type="match status" value="1"/>
</dbReference>
<dbReference type="PROSITE" id="PS50885">
    <property type="entry name" value="HAMP"/>
    <property type="match status" value="1"/>
</dbReference>
<evidence type="ECO:0000256" key="2">
    <source>
        <dbReference type="ARBA" id="ARBA00004370"/>
    </source>
</evidence>
<accession>A0ABT3WQG9</accession>
<dbReference type="InterPro" id="IPR036890">
    <property type="entry name" value="HATPase_C_sf"/>
</dbReference>
<dbReference type="PANTHER" id="PTHR43711:SF32">
    <property type="entry name" value="SENSOR-TYPE HISTIDINE KINASE PRRB"/>
    <property type="match status" value="1"/>
</dbReference>
<keyword evidence="7" id="KW-0902">Two-component regulatory system</keyword>
<evidence type="ECO:0000313" key="11">
    <source>
        <dbReference type="EMBL" id="MCX5620069.1"/>
    </source>
</evidence>
<dbReference type="Proteomes" id="UP001165575">
    <property type="component" value="Unassembled WGS sequence"/>
</dbReference>
<evidence type="ECO:0000259" key="10">
    <source>
        <dbReference type="PROSITE" id="PS50885"/>
    </source>
</evidence>
<dbReference type="SMART" id="SM00388">
    <property type="entry name" value="HisKA"/>
    <property type="match status" value="1"/>
</dbReference>
<dbReference type="SMART" id="SM00387">
    <property type="entry name" value="HATPase_c"/>
    <property type="match status" value="1"/>
</dbReference>
<evidence type="ECO:0000256" key="1">
    <source>
        <dbReference type="ARBA" id="ARBA00000085"/>
    </source>
</evidence>
<protein>
    <recommendedName>
        <fullName evidence="3">histidine kinase</fullName>
        <ecNumber evidence="3">2.7.13.3</ecNumber>
    </recommendedName>
</protein>
<keyword evidence="6" id="KW-0418">Kinase</keyword>
<evidence type="ECO:0000256" key="5">
    <source>
        <dbReference type="ARBA" id="ARBA00022679"/>
    </source>
</evidence>
<keyword evidence="11" id="KW-0067">ATP-binding</keyword>
<dbReference type="RefSeq" id="WP_230880649.1">
    <property type="nucleotide sequence ID" value="NZ_JANIDX010000005.1"/>
</dbReference>
<proteinExistence type="predicted"/>
<feature type="domain" description="HAMP" evidence="10">
    <location>
        <begin position="262"/>
        <end position="319"/>
    </location>
</feature>
<feature type="transmembrane region" description="Helical" evidence="8">
    <location>
        <begin position="240"/>
        <end position="261"/>
    </location>
</feature>
<dbReference type="InterPro" id="IPR004358">
    <property type="entry name" value="Sig_transdc_His_kin-like_C"/>
</dbReference>
<reference evidence="11 12" key="1">
    <citation type="submission" date="2022-07" db="EMBL/GenBank/DDBJ databases">
        <title>Bombella genomes.</title>
        <authorList>
            <person name="Harer L."/>
            <person name="Styblova S."/>
            <person name="Ehrmann M."/>
        </authorList>
    </citation>
    <scope>NUCLEOTIDE SEQUENCE [LARGE SCALE GENOMIC DNA]</scope>
    <source>
        <strain evidence="11 12">TMW 2.2556</strain>
    </source>
</reference>
<keyword evidence="8" id="KW-0812">Transmembrane</keyword>